<dbReference type="GO" id="GO:0005507">
    <property type="term" value="F:copper ion binding"/>
    <property type="evidence" value="ECO:0007669"/>
    <property type="project" value="TreeGrafter"/>
</dbReference>
<comment type="catalytic activity">
    <reaction evidence="7">
        <text>adenosine + H2O + H(+) = inosine + NH4(+)</text>
        <dbReference type="Rhea" id="RHEA:24408"/>
        <dbReference type="ChEBI" id="CHEBI:15377"/>
        <dbReference type="ChEBI" id="CHEBI:15378"/>
        <dbReference type="ChEBI" id="CHEBI:16335"/>
        <dbReference type="ChEBI" id="CHEBI:17596"/>
        <dbReference type="ChEBI" id="CHEBI:28938"/>
        <dbReference type="EC" id="3.5.4.4"/>
    </reaction>
    <physiologicalReaction direction="left-to-right" evidence="7">
        <dbReference type="Rhea" id="RHEA:24409"/>
    </physiologicalReaction>
</comment>
<dbReference type="InterPro" id="IPR011324">
    <property type="entry name" value="Cytotoxic_necrot_fac-like_cat"/>
</dbReference>
<evidence type="ECO:0000256" key="1">
    <source>
        <dbReference type="ARBA" id="ARBA00000553"/>
    </source>
</evidence>
<comment type="catalytic activity">
    <reaction evidence="1">
        <text>inosine + phosphate = alpha-D-ribose 1-phosphate + hypoxanthine</text>
        <dbReference type="Rhea" id="RHEA:27646"/>
        <dbReference type="ChEBI" id="CHEBI:17368"/>
        <dbReference type="ChEBI" id="CHEBI:17596"/>
        <dbReference type="ChEBI" id="CHEBI:43474"/>
        <dbReference type="ChEBI" id="CHEBI:57720"/>
        <dbReference type="EC" id="2.4.2.1"/>
    </reaction>
    <physiologicalReaction direction="left-to-right" evidence="1">
        <dbReference type="Rhea" id="RHEA:27647"/>
    </physiologicalReaction>
</comment>
<comment type="catalytic activity">
    <reaction evidence="8">
        <text>adenosine + phosphate = alpha-D-ribose 1-phosphate + adenine</text>
        <dbReference type="Rhea" id="RHEA:27642"/>
        <dbReference type="ChEBI" id="CHEBI:16335"/>
        <dbReference type="ChEBI" id="CHEBI:16708"/>
        <dbReference type="ChEBI" id="CHEBI:43474"/>
        <dbReference type="ChEBI" id="CHEBI:57720"/>
        <dbReference type="EC" id="2.4.2.1"/>
    </reaction>
    <physiologicalReaction direction="left-to-right" evidence="8">
        <dbReference type="Rhea" id="RHEA:27643"/>
    </physiologicalReaction>
</comment>
<dbReference type="PANTHER" id="PTHR30616">
    <property type="entry name" value="UNCHARACTERIZED PROTEIN YFIH"/>
    <property type="match status" value="1"/>
</dbReference>
<comment type="catalytic activity">
    <reaction evidence="9">
        <text>S-methyl-5'-thioadenosine + phosphate = 5-(methylsulfanyl)-alpha-D-ribose 1-phosphate + adenine</text>
        <dbReference type="Rhea" id="RHEA:11852"/>
        <dbReference type="ChEBI" id="CHEBI:16708"/>
        <dbReference type="ChEBI" id="CHEBI:17509"/>
        <dbReference type="ChEBI" id="CHEBI:43474"/>
        <dbReference type="ChEBI" id="CHEBI:58533"/>
        <dbReference type="EC" id="2.4.2.28"/>
    </reaction>
    <physiologicalReaction direction="left-to-right" evidence="9">
        <dbReference type="Rhea" id="RHEA:11853"/>
    </physiologicalReaction>
</comment>
<evidence type="ECO:0000256" key="4">
    <source>
        <dbReference type="ARBA" id="ARBA00022723"/>
    </source>
</evidence>
<evidence type="ECO:0000313" key="10">
    <source>
        <dbReference type="EMBL" id="TGL53032.1"/>
    </source>
</evidence>
<evidence type="ECO:0000313" key="11">
    <source>
        <dbReference type="Proteomes" id="UP000297609"/>
    </source>
</evidence>
<dbReference type="SUPFAM" id="SSF64438">
    <property type="entry name" value="CNF1/YfiH-like putative cysteine hydrolases"/>
    <property type="match status" value="1"/>
</dbReference>
<dbReference type="InterPro" id="IPR003730">
    <property type="entry name" value="Cu_polyphenol_OxRdtase"/>
</dbReference>
<gene>
    <name evidence="10" type="ORF">EHQ59_08800</name>
</gene>
<keyword evidence="6" id="KW-0862">Zinc</keyword>
<organism evidence="10 11">
    <name type="scientific">Leptospira kemamanensis</name>
    <dbReference type="NCBI Taxonomy" id="2484942"/>
    <lineage>
        <taxon>Bacteria</taxon>
        <taxon>Pseudomonadati</taxon>
        <taxon>Spirochaetota</taxon>
        <taxon>Spirochaetia</taxon>
        <taxon>Leptospirales</taxon>
        <taxon>Leptospiraceae</taxon>
        <taxon>Leptospira</taxon>
    </lineage>
</organism>
<comment type="caution">
    <text evidence="10">The sequence shown here is derived from an EMBL/GenBank/DDBJ whole genome shotgun (WGS) entry which is preliminary data.</text>
</comment>
<sequence length="243" mass="27200">MRKEISLPYGKVVFGSLGKKDLTTSLSDVYGFPKSPIEWSNFTKSVLAKETNLPSSQITCLNQVHGDQIDCVSDSTMEDPGEVPIGDGLYTSQKNQVLVVRTADCVPVFLHSTKRPFVSVLHSGWKGTKLGITEKMIQTLLDEGDFLEDLSLEFGPYIQRSNYEVGEDVATDFQSLGNDVCMPKGNGKFLLDVGLAIETRVKRQFGDKLQIRNDHVDVFQSPLYFSHRAKEEGRNLNFILWES</sequence>
<dbReference type="AlphaFoldDB" id="A0A4R9JRM7"/>
<keyword evidence="4" id="KW-0479">Metal-binding</keyword>
<name>A0A4R9JRM7_9LEPT</name>
<keyword evidence="11" id="KW-1185">Reference proteome</keyword>
<dbReference type="OrthoDB" id="4279at2"/>
<dbReference type="InterPro" id="IPR038371">
    <property type="entry name" value="Cu_polyphenol_OxRdtase_sf"/>
</dbReference>
<evidence type="ECO:0000256" key="7">
    <source>
        <dbReference type="ARBA" id="ARBA00047989"/>
    </source>
</evidence>
<evidence type="ECO:0000256" key="9">
    <source>
        <dbReference type="ARBA" id="ARBA00049893"/>
    </source>
</evidence>
<evidence type="ECO:0000256" key="8">
    <source>
        <dbReference type="ARBA" id="ARBA00048968"/>
    </source>
</evidence>
<reference evidence="10" key="1">
    <citation type="journal article" date="2019" name="PLoS Negl. Trop. Dis.">
        <title>Revisiting the worldwide diversity of Leptospira species in the environment.</title>
        <authorList>
            <person name="Vincent A.T."/>
            <person name="Schiettekatte O."/>
            <person name="Bourhy P."/>
            <person name="Veyrier F.J."/>
            <person name="Picardeau M."/>
        </authorList>
    </citation>
    <scope>NUCLEOTIDE SEQUENCE [LARGE SCALE GENOMIC DNA]</scope>
    <source>
        <strain evidence="10">201702454</strain>
    </source>
</reference>
<dbReference type="GO" id="GO:0017061">
    <property type="term" value="F:S-methyl-5-thioadenosine phosphorylase activity"/>
    <property type="evidence" value="ECO:0007669"/>
    <property type="project" value="UniProtKB-EC"/>
</dbReference>
<dbReference type="EMBL" id="RQGG01000028">
    <property type="protein sequence ID" value="TGL53032.1"/>
    <property type="molecule type" value="Genomic_DNA"/>
</dbReference>
<keyword evidence="5" id="KW-0378">Hydrolase</keyword>
<keyword evidence="3" id="KW-0808">Transferase</keyword>
<dbReference type="Proteomes" id="UP000297609">
    <property type="component" value="Unassembled WGS sequence"/>
</dbReference>
<evidence type="ECO:0000256" key="6">
    <source>
        <dbReference type="ARBA" id="ARBA00022833"/>
    </source>
</evidence>
<evidence type="ECO:0000256" key="2">
    <source>
        <dbReference type="ARBA" id="ARBA00007353"/>
    </source>
</evidence>
<dbReference type="PANTHER" id="PTHR30616:SF2">
    <property type="entry name" value="PURINE NUCLEOSIDE PHOSPHORYLASE LACC1"/>
    <property type="match status" value="1"/>
</dbReference>
<dbReference type="GO" id="GO:0016787">
    <property type="term" value="F:hydrolase activity"/>
    <property type="evidence" value="ECO:0007669"/>
    <property type="project" value="UniProtKB-KW"/>
</dbReference>
<evidence type="ECO:0000256" key="5">
    <source>
        <dbReference type="ARBA" id="ARBA00022801"/>
    </source>
</evidence>
<dbReference type="CDD" id="cd16833">
    <property type="entry name" value="YfiH"/>
    <property type="match status" value="1"/>
</dbReference>
<protein>
    <submittedName>
        <fullName evidence="10">Laccase domain-containing protein</fullName>
    </submittedName>
</protein>
<dbReference type="Pfam" id="PF02578">
    <property type="entry name" value="Cu-oxidase_4"/>
    <property type="match status" value="1"/>
</dbReference>
<accession>A0A4R9JRM7</accession>
<evidence type="ECO:0000256" key="3">
    <source>
        <dbReference type="ARBA" id="ARBA00022679"/>
    </source>
</evidence>
<proteinExistence type="inferred from homology"/>
<dbReference type="RefSeq" id="WP_135619304.1">
    <property type="nucleotide sequence ID" value="NZ_RQGG01000028.1"/>
</dbReference>
<dbReference type="Gene3D" id="3.60.140.10">
    <property type="entry name" value="CNF1/YfiH-like putative cysteine hydrolases"/>
    <property type="match status" value="1"/>
</dbReference>
<comment type="similarity">
    <text evidence="2">Belongs to the purine nucleoside phosphorylase YfiH/LACC1 family.</text>
</comment>